<evidence type="ECO:0000259" key="8">
    <source>
        <dbReference type="Pfam" id="PF00155"/>
    </source>
</evidence>
<evidence type="ECO:0000256" key="5">
    <source>
        <dbReference type="ARBA" id="ARBA00022898"/>
    </source>
</evidence>
<dbReference type="InterPro" id="IPR050106">
    <property type="entry name" value="HistidinolP_aminotransfase"/>
</dbReference>
<dbReference type="GO" id="GO:0000105">
    <property type="term" value="P:L-histidine biosynthetic process"/>
    <property type="evidence" value="ECO:0007669"/>
    <property type="project" value="UniProtKB-UniRule"/>
</dbReference>
<evidence type="ECO:0000313" key="10">
    <source>
        <dbReference type="Proteomes" id="UP000188603"/>
    </source>
</evidence>
<evidence type="ECO:0000256" key="4">
    <source>
        <dbReference type="ARBA" id="ARBA00022679"/>
    </source>
</evidence>
<dbReference type="OrthoDB" id="9813612at2"/>
<proteinExistence type="inferred from homology"/>
<reference evidence="9 10" key="1">
    <citation type="journal article" date="2015" name="Int. J. Syst. Evol. Microbiol.">
        <title>Novibacillus thermophilus gen. nov., sp. nov., a Gram-staining-negative and moderately thermophilic member of the family Thermoactinomycetaceae.</title>
        <authorList>
            <person name="Yang G."/>
            <person name="Chen J."/>
            <person name="Zhou S."/>
        </authorList>
    </citation>
    <scope>NUCLEOTIDE SEQUENCE [LARGE SCALE GENOMIC DNA]</scope>
    <source>
        <strain evidence="9 10">SG-1</strain>
    </source>
</reference>
<dbReference type="HAMAP" id="MF_01023">
    <property type="entry name" value="HisC_aminotrans_2"/>
    <property type="match status" value="1"/>
</dbReference>
<evidence type="ECO:0000256" key="2">
    <source>
        <dbReference type="ARBA" id="ARBA00011738"/>
    </source>
</evidence>
<gene>
    <name evidence="7" type="primary">hisC</name>
    <name evidence="9" type="ORF">B0W44_14065</name>
</gene>
<dbReference type="InterPro" id="IPR004839">
    <property type="entry name" value="Aminotransferase_I/II_large"/>
</dbReference>
<keyword evidence="6 7" id="KW-0368">Histidine biosynthesis</keyword>
<dbReference type="KEGG" id="ntr:B0W44_14065"/>
<dbReference type="EC" id="2.6.1.9" evidence="7"/>
<comment type="similarity">
    <text evidence="7">Belongs to the class-II pyridoxal-phosphate-dependent aminotransferase family. Histidinol-phosphate aminotransferase subfamily.</text>
</comment>
<dbReference type="Gene3D" id="3.90.1150.10">
    <property type="entry name" value="Aspartate Aminotransferase, domain 1"/>
    <property type="match status" value="1"/>
</dbReference>
<comment type="cofactor">
    <cofactor evidence="1 7">
        <name>pyridoxal 5'-phosphate</name>
        <dbReference type="ChEBI" id="CHEBI:597326"/>
    </cofactor>
</comment>
<protein>
    <recommendedName>
        <fullName evidence="7">Histidinol-phosphate aminotransferase</fullName>
        <ecNumber evidence="7">2.6.1.9</ecNumber>
    </recommendedName>
    <alternativeName>
        <fullName evidence="7">Imidazole acetol-phosphate transaminase</fullName>
    </alternativeName>
</protein>
<name>A0A1U9K9G4_9BACL</name>
<evidence type="ECO:0000256" key="7">
    <source>
        <dbReference type="HAMAP-Rule" id="MF_01023"/>
    </source>
</evidence>
<evidence type="ECO:0000313" key="9">
    <source>
        <dbReference type="EMBL" id="AQS56709.1"/>
    </source>
</evidence>
<sequence>MQPKPTVQGLPVYQPGKPIDEVKREYGLQHVIKLASNENPFGCSPYVLEHLLPSAKEAALYPDGAARELREQMARHLGIEEGQLLFGNGSDELVQLISRCYLQPGTNAVMADVTFPRYETNCRIEGADVIKVPLKDGTHDLDAMAQAVNDETKVVWLCNPNNPTGTMVTHDDVVQFLDQIPSSALVVMDEAYVEYVTDDRFPDSLSLLSEYPNLIILRTFSKIYGLASLRVGYGIASPDILTELNRVREPFNVNALAQRAGVLALEDQSFVQDCRTKNTSGIEQLTSAFDRLNMRYFPSQANFVFVQTGVPSEEVFQHLLEQGIIVRHDTSWGFPTGIRVTIGSQEENAAFIQALEQFIQKRGRERVL</sequence>
<dbReference type="InterPro" id="IPR015424">
    <property type="entry name" value="PyrdxlP-dep_Trfase"/>
</dbReference>
<evidence type="ECO:0000256" key="3">
    <source>
        <dbReference type="ARBA" id="ARBA00022576"/>
    </source>
</evidence>
<dbReference type="STRING" id="1471761.B0W44_14065"/>
<feature type="domain" description="Aminotransferase class I/classII large" evidence="8">
    <location>
        <begin position="30"/>
        <end position="355"/>
    </location>
</feature>
<evidence type="ECO:0000256" key="1">
    <source>
        <dbReference type="ARBA" id="ARBA00001933"/>
    </source>
</evidence>
<keyword evidence="4 7" id="KW-0808">Transferase</keyword>
<comment type="pathway">
    <text evidence="7">Amino-acid biosynthesis; L-histidine biosynthesis; L-histidine from 5-phospho-alpha-D-ribose 1-diphosphate: step 7/9.</text>
</comment>
<evidence type="ECO:0000256" key="6">
    <source>
        <dbReference type="ARBA" id="ARBA00023102"/>
    </source>
</evidence>
<accession>A0A1U9K9G4</accession>
<dbReference type="AlphaFoldDB" id="A0A1U9K9G4"/>
<dbReference type="Gene3D" id="3.40.640.10">
    <property type="entry name" value="Type I PLP-dependent aspartate aminotransferase-like (Major domain)"/>
    <property type="match status" value="1"/>
</dbReference>
<dbReference type="GO" id="GO:0030170">
    <property type="term" value="F:pyridoxal phosphate binding"/>
    <property type="evidence" value="ECO:0007669"/>
    <property type="project" value="InterPro"/>
</dbReference>
<keyword evidence="7" id="KW-0028">Amino-acid biosynthesis</keyword>
<dbReference type="UniPathway" id="UPA00031">
    <property type="reaction ID" value="UER00012"/>
</dbReference>
<keyword evidence="10" id="KW-1185">Reference proteome</keyword>
<dbReference type="NCBIfam" id="TIGR01141">
    <property type="entry name" value="hisC"/>
    <property type="match status" value="1"/>
</dbReference>
<dbReference type="PANTHER" id="PTHR43643">
    <property type="entry name" value="HISTIDINOL-PHOSPHATE AMINOTRANSFERASE 2"/>
    <property type="match status" value="1"/>
</dbReference>
<dbReference type="InterPro" id="IPR005861">
    <property type="entry name" value="HisP_aminotrans"/>
</dbReference>
<dbReference type="InterPro" id="IPR015422">
    <property type="entry name" value="PyrdxlP-dep_Trfase_small"/>
</dbReference>
<keyword evidence="5 7" id="KW-0663">Pyridoxal phosphate</keyword>
<dbReference type="EMBL" id="CP019699">
    <property type="protein sequence ID" value="AQS56709.1"/>
    <property type="molecule type" value="Genomic_DNA"/>
</dbReference>
<comment type="catalytic activity">
    <reaction evidence="7">
        <text>L-histidinol phosphate + 2-oxoglutarate = 3-(imidazol-4-yl)-2-oxopropyl phosphate + L-glutamate</text>
        <dbReference type="Rhea" id="RHEA:23744"/>
        <dbReference type="ChEBI" id="CHEBI:16810"/>
        <dbReference type="ChEBI" id="CHEBI:29985"/>
        <dbReference type="ChEBI" id="CHEBI:57766"/>
        <dbReference type="ChEBI" id="CHEBI:57980"/>
        <dbReference type="EC" id="2.6.1.9"/>
    </reaction>
</comment>
<dbReference type="CDD" id="cd00609">
    <property type="entry name" value="AAT_like"/>
    <property type="match status" value="1"/>
</dbReference>
<dbReference type="Proteomes" id="UP000188603">
    <property type="component" value="Chromosome"/>
</dbReference>
<dbReference type="InterPro" id="IPR015421">
    <property type="entry name" value="PyrdxlP-dep_Trfase_major"/>
</dbReference>
<keyword evidence="3 7" id="KW-0032">Aminotransferase</keyword>
<dbReference type="RefSeq" id="WP_077720572.1">
    <property type="nucleotide sequence ID" value="NZ_CP019699.1"/>
</dbReference>
<dbReference type="SUPFAM" id="SSF53383">
    <property type="entry name" value="PLP-dependent transferases"/>
    <property type="match status" value="1"/>
</dbReference>
<feature type="modified residue" description="N6-(pyridoxal phosphate)lysine" evidence="7">
    <location>
        <position position="222"/>
    </location>
</feature>
<organism evidence="9 10">
    <name type="scientific">Novibacillus thermophilus</name>
    <dbReference type="NCBI Taxonomy" id="1471761"/>
    <lineage>
        <taxon>Bacteria</taxon>
        <taxon>Bacillati</taxon>
        <taxon>Bacillota</taxon>
        <taxon>Bacilli</taxon>
        <taxon>Bacillales</taxon>
        <taxon>Thermoactinomycetaceae</taxon>
        <taxon>Novibacillus</taxon>
    </lineage>
</organism>
<comment type="subunit">
    <text evidence="2 7">Homodimer.</text>
</comment>
<dbReference type="PANTHER" id="PTHR43643:SF3">
    <property type="entry name" value="HISTIDINOL-PHOSPHATE AMINOTRANSFERASE"/>
    <property type="match status" value="1"/>
</dbReference>
<dbReference type="Pfam" id="PF00155">
    <property type="entry name" value="Aminotran_1_2"/>
    <property type="match status" value="1"/>
</dbReference>
<dbReference type="GO" id="GO:0004400">
    <property type="term" value="F:histidinol-phosphate transaminase activity"/>
    <property type="evidence" value="ECO:0007669"/>
    <property type="project" value="UniProtKB-UniRule"/>
</dbReference>